<dbReference type="SMART" id="SM00256">
    <property type="entry name" value="FBOX"/>
    <property type="match status" value="1"/>
</dbReference>
<feature type="domain" description="F-box" evidence="1">
    <location>
        <begin position="1"/>
        <end position="48"/>
    </location>
</feature>
<dbReference type="OrthoDB" id="423607at2759"/>
<evidence type="ECO:0000259" key="1">
    <source>
        <dbReference type="PROSITE" id="PS50181"/>
    </source>
</evidence>
<protein>
    <recommendedName>
        <fullName evidence="1">F-box domain-containing protein</fullName>
    </recommendedName>
</protein>
<dbReference type="InterPro" id="IPR001810">
    <property type="entry name" value="F-box_dom"/>
</dbReference>
<evidence type="ECO:0000313" key="2">
    <source>
        <dbReference type="EMBL" id="KZV95256.1"/>
    </source>
</evidence>
<dbReference type="Gene3D" id="3.80.10.10">
    <property type="entry name" value="Ribonuclease Inhibitor"/>
    <property type="match status" value="1"/>
</dbReference>
<sequence>MDYSLRLPNEMVTRAFHYLSQPDVLRVARVCSRWRSVARKVPGFYAHLILDGDHFNKLPAYEQRIETFTRQLRDAASAGFRLSLVISVQWDADEQLDTDYSSDEEYHHDAYDLDEIMPKLVREAVIRVLPQYLPRIVKLHVAFPAACFDDLQQSLLYPAPELSSLGLDFVGSGEIGEDEVLSSLSVDLFNGHTPKLTSLKLANVPLVEGLVIPALSRVPTLYLEYYADMDIPVIASHFPAVRHLSLDDITHVVKDHENIRPPPWSSLETLVLTVTVLRHGLPVMLRALITGQRIPNVYARLLSADCADIGIAVPSFLKHFQSSIHLSLFELDRVEAESYPLPLSIPRDRDTYLMELHTVTTTNRLTLLADVNESPSAIARVATLLWEHITDLRFAYSGKELVLDTFVSLPHLTTLHVILDIRVNGYNIGDSEDGQLVVHCPHLDRIVVYAP</sequence>
<dbReference type="SUPFAM" id="SSF81383">
    <property type="entry name" value="F-box domain"/>
    <property type="match status" value="1"/>
</dbReference>
<dbReference type="InterPro" id="IPR032675">
    <property type="entry name" value="LRR_dom_sf"/>
</dbReference>
<feature type="non-terminal residue" evidence="2">
    <location>
        <position position="451"/>
    </location>
</feature>
<dbReference type="CDD" id="cd09917">
    <property type="entry name" value="F-box_SF"/>
    <property type="match status" value="1"/>
</dbReference>
<reference evidence="2 3" key="1">
    <citation type="journal article" date="2016" name="Mol. Biol. Evol.">
        <title>Comparative Genomics of Early-Diverging Mushroom-Forming Fungi Provides Insights into the Origins of Lignocellulose Decay Capabilities.</title>
        <authorList>
            <person name="Nagy L.G."/>
            <person name="Riley R."/>
            <person name="Tritt A."/>
            <person name="Adam C."/>
            <person name="Daum C."/>
            <person name="Floudas D."/>
            <person name="Sun H."/>
            <person name="Yadav J.S."/>
            <person name="Pangilinan J."/>
            <person name="Larsson K.H."/>
            <person name="Matsuura K."/>
            <person name="Barry K."/>
            <person name="Labutti K."/>
            <person name="Kuo R."/>
            <person name="Ohm R.A."/>
            <person name="Bhattacharya S.S."/>
            <person name="Shirouzu T."/>
            <person name="Yoshinaga Y."/>
            <person name="Martin F.M."/>
            <person name="Grigoriev I.V."/>
            <person name="Hibbett D.S."/>
        </authorList>
    </citation>
    <scope>NUCLEOTIDE SEQUENCE [LARGE SCALE GENOMIC DNA]</scope>
    <source>
        <strain evidence="2 3">HHB12029</strain>
    </source>
</reference>
<accession>A0A165JS45</accession>
<dbReference type="InParanoid" id="A0A165JS45"/>
<organism evidence="2 3">
    <name type="scientific">Exidia glandulosa HHB12029</name>
    <dbReference type="NCBI Taxonomy" id="1314781"/>
    <lineage>
        <taxon>Eukaryota</taxon>
        <taxon>Fungi</taxon>
        <taxon>Dikarya</taxon>
        <taxon>Basidiomycota</taxon>
        <taxon>Agaricomycotina</taxon>
        <taxon>Agaricomycetes</taxon>
        <taxon>Auriculariales</taxon>
        <taxon>Exidiaceae</taxon>
        <taxon>Exidia</taxon>
    </lineage>
</organism>
<dbReference type="EMBL" id="KV425960">
    <property type="protein sequence ID" value="KZV95256.1"/>
    <property type="molecule type" value="Genomic_DNA"/>
</dbReference>
<proteinExistence type="predicted"/>
<evidence type="ECO:0000313" key="3">
    <source>
        <dbReference type="Proteomes" id="UP000077266"/>
    </source>
</evidence>
<dbReference type="InterPro" id="IPR036047">
    <property type="entry name" value="F-box-like_dom_sf"/>
</dbReference>
<dbReference type="AlphaFoldDB" id="A0A165JS45"/>
<dbReference type="Pfam" id="PF12937">
    <property type="entry name" value="F-box-like"/>
    <property type="match status" value="1"/>
</dbReference>
<keyword evidence="3" id="KW-1185">Reference proteome</keyword>
<name>A0A165JS45_EXIGL</name>
<dbReference type="PROSITE" id="PS50181">
    <property type="entry name" value="FBOX"/>
    <property type="match status" value="1"/>
</dbReference>
<gene>
    <name evidence="2" type="ORF">EXIGLDRAFT_748220</name>
</gene>
<dbReference type="Proteomes" id="UP000077266">
    <property type="component" value="Unassembled WGS sequence"/>
</dbReference>